<evidence type="ECO:0000313" key="15">
    <source>
        <dbReference type="EMBL" id="KRM72907.1"/>
    </source>
</evidence>
<gene>
    <name evidence="15" type="ORF">FC34_GL000619</name>
</gene>
<keyword evidence="16" id="KW-1185">Reference proteome</keyword>
<dbReference type="RefSeq" id="WP_083479212.1">
    <property type="nucleotide sequence ID" value="NZ_AYZQ01000001.1"/>
</dbReference>
<keyword evidence="4" id="KW-0633">Potassium transport</keyword>
<keyword evidence="8 14" id="KW-1133">Transmembrane helix</keyword>
<evidence type="ECO:0000256" key="9">
    <source>
        <dbReference type="ARBA" id="ARBA00023065"/>
    </source>
</evidence>
<dbReference type="AlphaFoldDB" id="A0A0R2B8S7"/>
<organism evidence="15 16">
    <name type="scientific">Lacticaseibacillus brantae DSM 23927</name>
    <dbReference type="NCBI Taxonomy" id="1423727"/>
    <lineage>
        <taxon>Bacteria</taxon>
        <taxon>Bacillati</taxon>
        <taxon>Bacillota</taxon>
        <taxon>Bacilli</taxon>
        <taxon>Lactobacillales</taxon>
        <taxon>Lactobacillaceae</taxon>
        <taxon>Lacticaseibacillus</taxon>
    </lineage>
</organism>
<dbReference type="Proteomes" id="UP000051672">
    <property type="component" value="Unassembled WGS sequence"/>
</dbReference>
<dbReference type="GO" id="GO:0005267">
    <property type="term" value="F:potassium channel activity"/>
    <property type="evidence" value="ECO:0007669"/>
    <property type="project" value="UniProtKB-KW"/>
</dbReference>
<evidence type="ECO:0000256" key="12">
    <source>
        <dbReference type="ARBA" id="ARBA00034430"/>
    </source>
</evidence>
<keyword evidence="6" id="KW-0631">Potassium channel</keyword>
<comment type="similarity">
    <text evidence="2">Belongs to the TMEM175 family.</text>
</comment>
<keyword evidence="3" id="KW-0813">Transport</keyword>
<protein>
    <submittedName>
        <fullName evidence="15">Integral membrane protein</fullName>
    </submittedName>
</protein>
<keyword evidence="11" id="KW-0407">Ion channel</keyword>
<feature type="compositionally biased region" description="Basic residues" evidence="13">
    <location>
        <begin position="286"/>
        <end position="295"/>
    </location>
</feature>
<comment type="subcellular location">
    <subcellularLocation>
        <location evidence="1">Membrane</location>
        <topology evidence="1">Multi-pass membrane protein</topology>
    </subcellularLocation>
</comment>
<feature type="region of interest" description="Disordered" evidence="13">
    <location>
        <begin position="269"/>
        <end position="295"/>
    </location>
</feature>
<evidence type="ECO:0000256" key="10">
    <source>
        <dbReference type="ARBA" id="ARBA00023136"/>
    </source>
</evidence>
<comment type="catalytic activity">
    <reaction evidence="12">
        <text>K(+)(in) = K(+)(out)</text>
        <dbReference type="Rhea" id="RHEA:29463"/>
        <dbReference type="ChEBI" id="CHEBI:29103"/>
    </reaction>
</comment>
<reference evidence="15 16" key="1">
    <citation type="journal article" date="2015" name="Genome Announc.">
        <title>Expanding the biotechnology potential of lactobacilli through comparative genomics of 213 strains and associated genera.</title>
        <authorList>
            <person name="Sun Z."/>
            <person name="Harris H.M."/>
            <person name="McCann A."/>
            <person name="Guo C."/>
            <person name="Argimon S."/>
            <person name="Zhang W."/>
            <person name="Yang X."/>
            <person name="Jeffery I.B."/>
            <person name="Cooney J.C."/>
            <person name="Kagawa T.F."/>
            <person name="Liu W."/>
            <person name="Song Y."/>
            <person name="Salvetti E."/>
            <person name="Wrobel A."/>
            <person name="Rasinkangas P."/>
            <person name="Parkhill J."/>
            <person name="Rea M.C."/>
            <person name="O'Sullivan O."/>
            <person name="Ritari J."/>
            <person name="Douillard F.P."/>
            <person name="Paul Ross R."/>
            <person name="Yang R."/>
            <person name="Briner A.E."/>
            <person name="Felis G.E."/>
            <person name="de Vos W.M."/>
            <person name="Barrangou R."/>
            <person name="Klaenhammer T.R."/>
            <person name="Caufield P.W."/>
            <person name="Cui Y."/>
            <person name="Zhang H."/>
            <person name="O'Toole P.W."/>
        </authorList>
    </citation>
    <scope>NUCLEOTIDE SEQUENCE [LARGE SCALE GENOMIC DNA]</scope>
    <source>
        <strain evidence="15 16">DSM 23927</strain>
    </source>
</reference>
<evidence type="ECO:0000256" key="5">
    <source>
        <dbReference type="ARBA" id="ARBA00022692"/>
    </source>
</evidence>
<evidence type="ECO:0000256" key="2">
    <source>
        <dbReference type="ARBA" id="ARBA00006920"/>
    </source>
</evidence>
<evidence type="ECO:0000256" key="7">
    <source>
        <dbReference type="ARBA" id="ARBA00022958"/>
    </source>
</evidence>
<proteinExistence type="inferred from homology"/>
<dbReference type="STRING" id="1423727.FC34_GL000619"/>
<dbReference type="OrthoDB" id="7626281at2"/>
<dbReference type="PATRIC" id="fig|1423727.3.peg.622"/>
<evidence type="ECO:0000256" key="11">
    <source>
        <dbReference type="ARBA" id="ARBA00023303"/>
    </source>
</evidence>
<evidence type="ECO:0000256" key="14">
    <source>
        <dbReference type="SAM" id="Phobius"/>
    </source>
</evidence>
<dbReference type="EMBL" id="AYZQ01000001">
    <property type="protein sequence ID" value="KRM72907.1"/>
    <property type="molecule type" value="Genomic_DNA"/>
</dbReference>
<keyword evidence="9" id="KW-0406">Ion transport</keyword>
<keyword evidence="7" id="KW-0630">Potassium</keyword>
<feature type="transmembrane region" description="Helical" evidence="14">
    <location>
        <begin position="74"/>
        <end position="96"/>
    </location>
</feature>
<keyword evidence="10 14" id="KW-0472">Membrane</keyword>
<name>A0A0R2B8S7_9LACO</name>
<feature type="transmembrane region" description="Helical" evidence="14">
    <location>
        <begin position="40"/>
        <end position="62"/>
    </location>
</feature>
<sequence>MISKELKVRLDTFVDAILAIIITIMALELPAASWANHGNILTFLLAVAVYAVSFCFVANIWYQQATLFSTVNVIPRRVVLLEFLLTFLLSLVPPLTRLMSGDVENLSVMLYGALYLLITLVFRYIAETVVHQQTDDKDRMHEIYTSIYGQHNLENSILLAGLIGLAFFWPWVAYILYLIIPIRSFLTIDDDQRELTAITDMEPSGQKSYLDMTHTQQTQFRHLIGRYVRDTRRAKDQTSREAAWRTFSDTAQKQFDISASQLAQWFRATSQEAMRPEGNQADNGRRTRTRPASKS</sequence>
<dbReference type="Pfam" id="PF06736">
    <property type="entry name" value="TMEM175"/>
    <property type="match status" value="1"/>
</dbReference>
<evidence type="ECO:0000256" key="4">
    <source>
        <dbReference type="ARBA" id="ARBA00022538"/>
    </source>
</evidence>
<evidence type="ECO:0000256" key="3">
    <source>
        <dbReference type="ARBA" id="ARBA00022448"/>
    </source>
</evidence>
<dbReference type="InterPro" id="IPR010617">
    <property type="entry name" value="TMEM175-like"/>
</dbReference>
<accession>A0A0R2B8S7</accession>
<evidence type="ECO:0000256" key="8">
    <source>
        <dbReference type="ARBA" id="ARBA00022989"/>
    </source>
</evidence>
<keyword evidence="5 14" id="KW-0812">Transmembrane</keyword>
<dbReference type="GO" id="GO:0016020">
    <property type="term" value="C:membrane"/>
    <property type="evidence" value="ECO:0007669"/>
    <property type="project" value="UniProtKB-SubCell"/>
</dbReference>
<evidence type="ECO:0000256" key="13">
    <source>
        <dbReference type="SAM" id="MobiDB-lite"/>
    </source>
</evidence>
<evidence type="ECO:0000313" key="16">
    <source>
        <dbReference type="Proteomes" id="UP000051672"/>
    </source>
</evidence>
<dbReference type="GO" id="GO:0015252">
    <property type="term" value="F:proton channel activity"/>
    <property type="evidence" value="ECO:0007669"/>
    <property type="project" value="InterPro"/>
</dbReference>
<evidence type="ECO:0000256" key="1">
    <source>
        <dbReference type="ARBA" id="ARBA00004141"/>
    </source>
</evidence>
<feature type="transmembrane region" description="Helical" evidence="14">
    <location>
        <begin position="157"/>
        <end position="180"/>
    </location>
</feature>
<feature type="transmembrane region" description="Helical" evidence="14">
    <location>
        <begin position="108"/>
        <end position="126"/>
    </location>
</feature>
<comment type="caution">
    <text evidence="15">The sequence shown here is derived from an EMBL/GenBank/DDBJ whole genome shotgun (WGS) entry which is preliminary data.</text>
</comment>
<feature type="transmembrane region" description="Helical" evidence="14">
    <location>
        <begin position="12"/>
        <end position="34"/>
    </location>
</feature>
<evidence type="ECO:0000256" key="6">
    <source>
        <dbReference type="ARBA" id="ARBA00022826"/>
    </source>
</evidence>